<dbReference type="InterPro" id="IPR045264">
    <property type="entry name" value="SPXM_SPX_plant"/>
</dbReference>
<feature type="transmembrane region" description="Helical" evidence="7">
    <location>
        <begin position="411"/>
        <end position="429"/>
    </location>
</feature>
<dbReference type="InterPro" id="IPR036259">
    <property type="entry name" value="MFS_trans_sf"/>
</dbReference>
<dbReference type="InterPro" id="IPR011701">
    <property type="entry name" value="MFS"/>
</dbReference>
<dbReference type="CDD" id="cd14479">
    <property type="entry name" value="SPX-MFS_plant"/>
    <property type="match status" value="1"/>
</dbReference>
<evidence type="ECO:0000256" key="7">
    <source>
        <dbReference type="SAM" id="Phobius"/>
    </source>
</evidence>
<dbReference type="SUPFAM" id="SSF103473">
    <property type="entry name" value="MFS general substrate transporter"/>
    <property type="match status" value="1"/>
</dbReference>
<protein>
    <recommendedName>
        <fullName evidence="8">SPX domain-containing protein</fullName>
    </recommendedName>
</protein>
<evidence type="ECO:0000256" key="3">
    <source>
        <dbReference type="ARBA" id="ARBA00022692"/>
    </source>
</evidence>
<feature type="domain" description="SPX" evidence="8">
    <location>
        <begin position="2"/>
        <end position="145"/>
    </location>
</feature>
<dbReference type="PANTHER" id="PTHR23510:SF62">
    <property type="entry name" value="SPX DOMAIN-CONTAINING PROTEIN"/>
    <property type="match status" value="1"/>
</dbReference>
<dbReference type="PROSITE" id="PS51382">
    <property type="entry name" value="SPX"/>
    <property type="match status" value="1"/>
</dbReference>
<feature type="transmembrane region" description="Helical" evidence="7">
    <location>
        <begin position="549"/>
        <end position="569"/>
    </location>
</feature>
<dbReference type="EMBL" id="LR031875">
    <property type="protein sequence ID" value="VDD29173.1"/>
    <property type="molecule type" value="Genomic_DNA"/>
</dbReference>
<dbReference type="GO" id="GO:1905011">
    <property type="term" value="P:transmembrane phosphate ion transport from cytosol to vacuole"/>
    <property type="evidence" value="ECO:0007669"/>
    <property type="project" value="TreeGrafter"/>
</dbReference>
<proteinExistence type="inferred from homology"/>
<organism evidence="9">
    <name type="scientific">Brassica oleracea</name>
    <name type="common">Wild cabbage</name>
    <dbReference type="NCBI Taxonomy" id="3712"/>
    <lineage>
        <taxon>Eukaryota</taxon>
        <taxon>Viridiplantae</taxon>
        <taxon>Streptophyta</taxon>
        <taxon>Embryophyta</taxon>
        <taxon>Tracheophyta</taxon>
        <taxon>Spermatophyta</taxon>
        <taxon>Magnoliopsida</taxon>
        <taxon>eudicotyledons</taxon>
        <taxon>Gunneridae</taxon>
        <taxon>Pentapetalae</taxon>
        <taxon>rosids</taxon>
        <taxon>malvids</taxon>
        <taxon>Brassicales</taxon>
        <taxon>Brassicaceae</taxon>
        <taxon>Brassiceae</taxon>
        <taxon>Brassica</taxon>
    </lineage>
</organism>
<dbReference type="GO" id="GO:0009705">
    <property type="term" value="C:plant-type vacuole membrane"/>
    <property type="evidence" value="ECO:0007669"/>
    <property type="project" value="TreeGrafter"/>
</dbReference>
<dbReference type="PANTHER" id="PTHR23510">
    <property type="entry name" value="INNER MEMBRANE TRANSPORT PROTEIN YAJR"/>
    <property type="match status" value="1"/>
</dbReference>
<evidence type="ECO:0000256" key="5">
    <source>
        <dbReference type="ARBA" id="ARBA00023136"/>
    </source>
</evidence>
<feature type="transmembrane region" description="Helical" evidence="7">
    <location>
        <begin position="250"/>
        <end position="268"/>
    </location>
</feature>
<feature type="transmembrane region" description="Helical" evidence="7">
    <location>
        <begin position="581"/>
        <end position="601"/>
    </location>
</feature>
<feature type="region of interest" description="Disordered" evidence="6">
    <location>
        <begin position="479"/>
        <end position="500"/>
    </location>
</feature>
<dbReference type="Gene3D" id="1.20.1250.20">
    <property type="entry name" value="MFS general substrate transporter like domains"/>
    <property type="match status" value="1"/>
</dbReference>
<evidence type="ECO:0000256" key="4">
    <source>
        <dbReference type="ARBA" id="ARBA00022989"/>
    </source>
</evidence>
<evidence type="ECO:0000313" key="9">
    <source>
        <dbReference type="EMBL" id="VDD29173.1"/>
    </source>
</evidence>
<name>A0A3P6DDG9_BRAOL</name>
<comment type="similarity">
    <text evidence="2">Belongs to the major facilitator superfamily.</text>
</comment>
<feature type="transmembrane region" description="Helical" evidence="7">
    <location>
        <begin position="280"/>
        <end position="303"/>
    </location>
</feature>
<keyword evidence="3 7" id="KW-0812">Transmembrane</keyword>
<gene>
    <name evidence="9" type="ORF">BOLC9T54496H</name>
</gene>
<dbReference type="InterPro" id="IPR051068">
    <property type="entry name" value="MFS_Domain-Containing_Protein"/>
</dbReference>
<sequence length="702" mass="78477">MVAFGKYLQRKQIEEWRGYYINYKMMKKKVKQYAEQIQGGSQHPRHVLKDFSRMLDTQIEKTVLFMLEQQGLLAGRLATLRETHDAVLEQPDISKIVELRESYRDVGRDLLQLLVFVELNAIGLRKILKKFDKRFGYRFADYYVKTRADHPYSQLQQVFKHVGVGAVVGAISRNLHELQEHEGSFYSIYDQPVLPLLDPVVEAIKTAVDKLTNSTSFLNFLAQHALIMQDDLQTPSEDTVDERTYHFNSLLLNLGNTFLYMVNTYIIVPTADDYSMSLGAAATVCGVVIGSMAVAQVFSSVYFSAWSNKSYFKPLVFSSIALFIGNLMYALAYDANSIFLLLLGRLCCGLGSARAVNRRYISDCVPLRIRMQASAGFVSASALGMACGPALAGLLQIKFKIYKLTFNQSTLPGWVMAVAWLFYLVWLCISFKEPLRDTEEQEGSNPNETTSMTDREENSTAVEEGLRKPLLITSGLKLEDEDEEDCDESEESAEDSRRPANSFGDAYRLLTPSVKVQLLIYFMLKYAMEILLSESSVVTSYYFGWTTSSVAIFLACLGLTVLPINILVGSYISNMFEDRQILLTSEIIVFIGILFSFNLFVPYTVPQYVISGLVMFVAAEVLEGVNLSLLSRVMSSRLSKGTYNGGLLSTEAGTLARVVADATITLGGYLGRNHLLNATLLPSLVICIGSIVATCCTYNSLY</sequence>
<evidence type="ECO:0000256" key="2">
    <source>
        <dbReference type="ARBA" id="ARBA00008335"/>
    </source>
</evidence>
<reference evidence="9" key="1">
    <citation type="submission" date="2018-11" db="EMBL/GenBank/DDBJ databases">
        <authorList>
            <consortium name="Genoscope - CEA"/>
            <person name="William W."/>
        </authorList>
    </citation>
    <scope>NUCLEOTIDE SEQUENCE</scope>
</reference>
<feature type="compositionally biased region" description="Acidic residues" evidence="6">
    <location>
        <begin position="479"/>
        <end position="493"/>
    </location>
</feature>
<feature type="transmembrane region" description="Helical" evidence="7">
    <location>
        <begin position="680"/>
        <end position="701"/>
    </location>
</feature>
<evidence type="ECO:0000259" key="8">
    <source>
        <dbReference type="PROSITE" id="PS51382"/>
    </source>
</evidence>
<dbReference type="InterPro" id="IPR004331">
    <property type="entry name" value="SPX_dom"/>
</dbReference>
<keyword evidence="5 7" id="KW-0472">Membrane</keyword>
<keyword evidence="4 7" id="KW-1133">Transmembrane helix</keyword>
<feature type="compositionally biased region" description="Polar residues" evidence="6">
    <location>
        <begin position="443"/>
        <end position="452"/>
    </location>
</feature>
<comment type="subcellular location">
    <subcellularLocation>
        <location evidence="1">Membrane</location>
        <topology evidence="1">Multi-pass membrane protein</topology>
    </subcellularLocation>
</comment>
<dbReference type="Pfam" id="PF07690">
    <property type="entry name" value="MFS_1"/>
    <property type="match status" value="1"/>
</dbReference>
<dbReference type="Pfam" id="PF03105">
    <property type="entry name" value="SPX"/>
    <property type="match status" value="1"/>
</dbReference>
<dbReference type="GO" id="GO:0022857">
    <property type="term" value="F:transmembrane transporter activity"/>
    <property type="evidence" value="ECO:0007669"/>
    <property type="project" value="InterPro"/>
</dbReference>
<feature type="transmembrane region" description="Helical" evidence="7">
    <location>
        <begin position="315"/>
        <end position="332"/>
    </location>
</feature>
<dbReference type="AlphaFoldDB" id="A0A3P6DDG9"/>
<feature type="transmembrane region" description="Helical" evidence="7">
    <location>
        <begin position="338"/>
        <end position="356"/>
    </location>
</feature>
<feature type="transmembrane region" description="Helical" evidence="7">
    <location>
        <begin position="607"/>
        <end position="630"/>
    </location>
</feature>
<feature type="transmembrane region" description="Helical" evidence="7">
    <location>
        <begin position="377"/>
        <end position="399"/>
    </location>
</feature>
<evidence type="ECO:0000256" key="6">
    <source>
        <dbReference type="SAM" id="MobiDB-lite"/>
    </source>
</evidence>
<evidence type="ECO:0000256" key="1">
    <source>
        <dbReference type="ARBA" id="ARBA00004141"/>
    </source>
</evidence>
<accession>A0A3P6DDG9</accession>
<feature type="region of interest" description="Disordered" evidence="6">
    <location>
        <begin position="438"/>
        <end position="463"/>
    </location>
</feature>